<keyword evidence="6 9" id="KW-0733">Signal recognition particle</keyword>
<dbReference type="InterPro" id="IPR027417">
    <property type="entry name" value="P-loop_NTPase"/>
</dbReference>
<keyword evidence="5 9" id="KW-0342">GTP-binding</keyword>
<evidence type="ECO:0000256" key="5">
    <source>
        <dbReference type="ARBA" id="ARBA00023134"/>
    </source>
</evidence>
<feature type="compositionally biased region" description="Gly residues" evidence="10">
    <location>
        <begin position="486"/>
        <end position="495"/>
    </location>
</feature>
<dbReference type="Proteomes" id="UP000321412">
    <property type="component" value="Unassembled WGS sequence"/>
</dbReference>
<protein>
    <recommendedName>
        <fullName evidence="9">Signal recognition particle protein</fullName>
        <ecNumber evidence="9">3.6.5.4</ecNumber>
    </recommendedName>
    <alternativeName>
        <fullName evidence="9">Fifty-four homolog</fullName>
    </alternativeName>
</protein>
<dbReference type="InterPro" id="IPR022941">
    <property type="entry name" value="SRP54"/>
</dbReference>
<evidence type="ECO:0000256" key="2">
    <source>
        <dbReference type="ARBA" id="ARBA00022741"/>
    </source>
</evidence>
<reference evidence="12 13" key="1">
    <citation type="submission" date="2019-08" db="EMBL/GenBank/DDBJ databases">
        <title>Bradymonadales sp. TMQ4.</title>
        <authorList>
            <person name="Liang Q."/>
        </authorList>
    </citation>
    <scope>NUCLEOTIDE SEQUENCE [LARGE SCALE GENOMIC DNA]</scope>
    <source>
        <strain evidence="12 13">TMQ4</strain>
    </source>
</reference>
<dbReference type="PROSITE" id="PS00300">
    <property type="entry name" value="SRP54"/>
    <property type="match status" value="1"/>
</dbReference>
<accession>A0A5C6XMQ6</accession>
<keyword evidence="13" id="KW-1185">Reference proteome</keyword>
<evidence type="ECO:0000256" key="4">
    <source>
        <dbReference type="ARBA" id="ARBA00022884"/>
    </source>
</evidence>
<dbReference type="GO" id="GO:0005525">
    <property type="term" value="F:GTP binding"/>
    <property type="evidence" value="ECO:0007669"/>
    <property type="project" value="UniProtKB-UniRule"/>
</dbReference>
<keyword evidence="2 9" id="KW-0547">Nucleotide-binding</keyword>
<dbReference type="OrthoDB" id="9804720at2"/>
<evidence type="ECO:0000259" key="11">
    <source>
        <dbReference type="PROSITE" id="PS00300"/>
    </source>
</evidence>
<dbReference type="InterPro" id="IPR003593">
    <property type="entry name" value="AAA+_ATPase"/>
</dbReference>
<dbReference type="CDD" id="cd18539">
    <property type="entry name" value="SRP_G"/>
    <property type="match status" value="1"/>
</dbReference>
<dbReference type="GO" id="GO:0048500">
    <property type="term" value="C:signal recognition particle"/>
    <property type="evidence" value="ECO:0007669"/>
    <property type="project" value="UniProtKB-UniRule"/>
</dbReference>
<feature type="binding site" evidence="9">
    <location>
        <begin position="200"/>
        <end position="204"/>
    </location>
    <ligand>
        <name>GTP</name>
        <dbReference type="ChEBI" id="CHEBI:37565"/>
    </ligand>
</feature>
<evidence type="ECO:0000256" key="10">
    <source>
        <dbReference type="SAM" id="MobiDB-lite"/>
    </source>
</evidence>
<feature type="domain" description="SRP54-type proteins GTP-binding" evidence="11">
    <location>
        <begin position="279"/>
        <end position="292"/>
    </location>
</feature>
<dbReference type="SMART" id="SM00963">
    <property type="entry name" value="SRP54_N"/>
    <property type="match status" value="1"/>
</dbReference>
<dbReference type="Gene3D" id="1.20.120.140">
    <property type="entry name" value="Signal recognition particle SRP54, nucleotide-binding domain"/>
    <property type="match status" value="1"/>
</dbReference>
<gene>
    <name evidence="9" type="primary">ffh</name>
    <name evidence="12" type="ORF">FRC98_03955</name>
</gene>
<dbReference type="EMBL" id="VOSM01000002">
    <property type="protein sequence ID" value="TXD38624.1"/>
    <property type="molecule type" value="Genomic_DNA"/>
</dbReference>
<dbReference type="EC" id="3.6.5.4" evidence="9"/>
<comment type="subcellular location">
    <subcellularLocation>
        <location evidence="9">Cytoplasm</location>
    </subcellularLocation>
    <text evidence="9">The SRP-RNC complex is targeted to the cytoplasmic membrane.</text>
</comment>
<evidence type="ECO:0000256" key="7">
    <source>
        <dbReference type="ARBA" id="ARBA00023274"/>
    </source>
</evidence>
<evidence type="ECO:0000256" key="6">
    <source>
        <dbReference type="ARBA" id="ARBA00023135"/>
    </source>
</evidence>
<comment type="domain">
    <text evidence="9">Composed of three domains: the N-terminal N domain, which is responsible for interactions with the ribosome, the central G domain, which binds GTP, and the C-terminal M domain, which binds the RNA and the signal sequence of the RNC.</text>
</comment>
<feature type="compositionally biased region" description="Low complexity" evidence="10">
    <location>
        <begin position="512"/>
        <end position="528"/>
    </location>
</feature>
<evidence type="ECO:0000313" key="13">
    <source>
        <dbReference type="Proteomes" id="UP000321412"/>
    </source>
</evidence>
<dbReference type="Pfam" id="PF00448">
    <property type="entry name" value="SRP54"/>
    <property type="match status" value="1"/>
</dbReference>
<keyword evidence="9" id="KW-0963">Cytoplasm</keyword>
<dbReference type="HAMAP" id="MF_00306">
    <property type="entry name" value="SRP54"/>
    <property type="match status" value="1"/>
</dbReference>
<evidence type="ECO:0000256" key="8">
    <source>
        <dbReference type="ARBA" id="ARBA00048027"/>
    </source>
</evidence>
<dbReference type="GO" id="GO:0006614">
    <property type="term" value="P:SRP-dependent cotranslational protein targeting to membrane"/>
    <property type="evidence" value="ECO:0007669"/>
    <property type="project" value="InterPro"/>
</dbReference>
<dbReference type="NCBIfam" id="TIGR00959">
    <property type="entry name" value="ffh"/>
    <property type="match status" value="1"/>
</dbReference>
<comment type="similarity">
    <text evidence="1 9">Belongs to the GTP-binding SRP family. SRP54 subfamily.</text>
</comment>
<dbReference type="PANTHER" id="PTHR11564">
    <property type="entry name" value="SIGNAL RECOGNITION PARTICLE 54K PROTEIN SRP54"/>
    <property type="match status" value="1"/>
</dbReference>
<comment type="catalytic activity">
    <reaction evidence="8 9">
        <text>GTP + H2O = GDP + phosphate + H(+)</text>
        <dbReference type="Rhea" id="RHEA:19669"/>
        <dbReference type="ChEBI" id="CHEBI:15377"/>
        <dbReference type="ChEBI" id="CHEBI:15378"/>
        <dbReference type="ChEBI" id="CHEBI:37565"/>
        <dbReference type="ChEBI" id="CHEBI:43474"/>
        <dbReference type="ChEBI" id="CHEBI:58189"/>
        <dbReference type="EC" id="3.6.5.4"/>
    </reaction>
</comment>
<name>A0A5C6XMQ6_9DELT</name>
<dbReference type="InterPro" id="IPR013822">
    <property type="entry name" value="Signal_recog_particl_SRP54_hlx"/>
</dbReference>
<keyword evidence="3 9" id="KW-0378">Hydrolase</keyword>
<evidence type="ECO:0000256" key="1">
    <source>
        <dbReference type="ARBA" id="ARBA00005450"/>
    </source>
</evidence>
<dbReference type="SMART" id="SM00382">
    <property type="entry name" value="AAA"/>
    <property type="match status" value="1"/>
</dbReference>
<dbReference type="Pfam" id="PF02881">
    <property type="entry name" value="SRP54_N"/>
    <property type="match status" value="1"/>
</dbReference>
<feature type="compositionally biased region" description="Basic residues" evidence="10">
    <location>
        <begin position="530"/>
        <end position="548"/>
    </location>
</feature>
<dbReference type="Pfam" id="PF02978">
    <property type="entry name" value="SRP_SPB"/>
    <property type="match status" value="1"/>
</dbReference>
<proteinExistence type="inferred from homology"/>
<dbReference type="GO" id="GO:0003924">
    <property type="term" value="F:GTPase activity"/>
    <property type="evidence" value="ECO:0007669"/>
    <property type="project" value="UniProtKB-UniRule"/>
</dbReference>
<dbReference type="AlphaFoldDB" id="A0A5C6XMQ6"/>
<keyword evidence="7 9" id="KW-0687">Ribonucleoprotein</keyword>
<dbReference type="InterPro" id="IPR042101">
    <property type="entry name" value="SRP54_N_sf"/>
</dbReference>
<feature type="binding site" evidence="9">
    <location>
        <begin position="118"/>
        <end position="125"/>
    </location>
    <ligand>
        <name>GTP</name>
        <dbReference type="ChEBI" id="CHEBI:37565"/>
    </ligand>
</feature>
<dbReference type="Gene3D" id="1.10.260.30">
    <property type="entry name" value="Signal recognition particle, SRP54 subunit, M-domain"/>
    <property type="match status" value="1"/>
</dbReference>
<evidence type="ECO:0000256" key="9">
    <source>
        <dbReference type="HAMAP-Rule" id="MF_00306"/>
    </source>
</evidence>
<dbReference type="InterPro" id="IPR036891">
    <property type="entry name" value="Signal_recog_part_SRP54_M_sf"/>
</dbReference>
<dbReference type="InterPro" id="IPR004125">
    <property type="entry name" value="Signal_recog_particle_SRP54_M"/>
</dbReference>
<dbReference type="GO" id="GO:0008312">
    <property type="term" value="F:7S RNA binding"/>
    <property type="evidence" value="ECO:0007669"/>
    <property type="project" value="InterPro"/>
</dbReference>
<organism evidence="12 13">
    <name type="scientific">Lujinxingia vulgaris</name>
    <dbReference type="NCBI Taxonomy" id="2600176"/>
    <lineage>
        <taxon>Bacteria</taxon>
        <taxon>Deltaproteobacteria</taxon>
        <taxon>Bradymonadales</taxon>
        <taxon>Lujinxingiaceae</taxon>
        <taxon>Lujinxingia</taxon>
    </lineage>
</organism>
<evidence type="ECO:0000256" key="3">
    <source>
        <dbReference type="ARBA" id="ARBA00022801"/>
    </source>
</evidence>
<dbReference type="SMART" id="SM00962">
    <property type="entry name" value="SRP54"/>
    <property type="match status" value="1"/>
</dbReference>
<feature type="binding site" evidence="9">
    <location>
        <begin position="258"/>
        <end position="261"/>
    </location>
    <ligand>
        <name>GTP</name>
        <dbReference type="ChEBI" id="CHEBI:37565"/>
    </ligand>
</feature>
<dbReference type="InterPro" id="IPR004780">
    <property type="entry name" value="SRP"/>
</dbReference>
<keyword evidence="4 9" id="KW-0694">RNA-binding</keyword>
<dbReference type="Gene3D" id="3.40.50.300">
    <property type="entry name" value="P-loop containing nucleotide triphosphate hydrolases"/>
    <property type="match status" value="1"/>
</dbReference>
<dbReference type="RefSeq" id="WP_146980559.1">
    <property type="nucleotide sequence ID" value="NZ_VOSM01000002.1"/>
</dbReference>
<dbReference type="SUPFAM" id="SSF52540">
    <property type="entry name" value="P-loop containing nucleoside triphosphate hydrolases"/>
    <property type="match status" value="1"/>
</dbReference>
<feature type="region of interest" description="Disordered" evidence="10">
    <location>
        <begin position="486"/>
        <end position="548"/>
    </location>
</feature>
<comment type="caution">
    <text evidence="12">The sequence shown here is derived from an EMBL/GenBank/DDBJ whole genome shotgun (WGS) entry which is preliminary data.</text>
</comment>
<comment type="subunit">
    <text evidence="9">Part of the signal recognition particle protein translocation system, which is composed of SRP and FtsY.</text>
</comment>
<evidence type="ECO:0000313" key="12">
    <source>
        <dbReference type="EMBL" id="TXD38624.1"/>
    </source>
</evidence>
<dbReference type="PANTHER" id="PTHR11564:SF5">
    <property type="entry name" value="SIGNAL RECOGNITION PARTICLE SUBUNIT SRP54"/>
    <property type="match status" value="1"/>
</dbReference>
<sequence length="548" mass="59645">MFDVVAKGFRDVRMRFEGKRELTEENIDEALKDIRRSMLEADVNFRIAKDFIGRVKEKALGEVVKVKAKGSQGKMEVSPGDHFVKICHDELEALMGPVDSSIVFANPRVGPTKIMMVGLQGSGKTTTTGKLAKLLMDQHGKKPLLVGADVYRPAAIEQLRVLGQQLGVPVHAVEGGDPVQVCNDAVAMAKDQDRDVILFDTAGRLAVDDVLMNELEQIVSTTTPENIFLVADAMIGQDAVNTAKEFNSRLEIDGFIMTKLDGDARGGAALSIKEVTGKPIKFIGVGEKLDDLEEFRPEGLANRILGFGDVMGLMNKFERSLSEEDAQRAEKDAMRMLSGEFDFNDFYNQLEQISKLGSMNELMEMMPFFGGGMPADANIDDSELTKIRAIIQSMTTREKKDPDVLTRQPGRVRRIAKGSGNDKEKVEQVIQQFNMMRGMMQQFSSMGGGGLLGKIPGLKQLNQLRGMKDMDMSSILGDLMGGAGGGGGPGGGLSGLPGFDGPNLPPGYSPPGGRLLGSSKGTKSKSLSANKRKRKRRTVKQARKKNKK</sequence>
<dbReference type="InterPro" id="IPR000897">
    <property type="entry name" value="SRP54_GTPase_dom"/>
</dbReference>
<comment type="function">
    <text evidence="9">Involved in targeting and insertion of nascent membrane proteins into the cytoplasmic membrane. Binds to the hydrophobic signal sequence of the ribosome-nascent chain (RNC) as it emerges from the ribosomes. The SRP-RNC complex is then targeted to the cytoplasmic membrane where it interacts with the SRP receptor FtsY.</text>
</comment>
<dbReference type="SUPFAM" id="SSF47446">
    <property type="entry name" value="Signal peptide-binding domain"/>
    <property type="match status" value="1"/>
</dbReference>